<proteinExistence type="predicted"/>
<organism evidence="1 2">
    <name type="scientific">Puccinia sorghi</name>
    <dbReference type="NCBI Taxonomy" id="27349"/>
    <lineage>
        <taxon>Eukaryota</taxon>
        <taxon>Fungi</taxon>
        <taxon>Dikarya</taxon>
        <taxon>Basidiomycota</taxon>
        <taxon>Pucciniomycotina</taxon>
        <taxon>Pucciniomycetes</taxon>
        <taxon>Pucciniales</taxon>
        <taxon>Pucciniaceae</taxon>
        <taxon>Puccinia</taxon>
    </lineage>
</organism>
<dbReference type="VEuPathDB" id="FungiDB:VP01_3342g1"/>
<accession>A0A0L6UYZ4</accession>
<dbReference type="AlphaFoldDB" id="A0A0L6UYZ4"/>
<evidence type="ECO:0000313" key="2">
    <source>
        <dbReference type="Proteomes" id="UP000037035"/>
    </source>
</evidence>
<dbReference type="EMBL" id="LAVV01008327">
    <property type="protein sequence ID" value="KNZ53100.1"/>
    <property type="molecule type" value="Genomic_DNA"/>
</dbReference>
<dbReference type="Proteomes" id="UP000037035">
    <property type="component" value="Unassembled WGS sequence"/>
</dbReference>
<keyword evidence="2" id="KW-1185">Reference proteome</keyword>
<comment type="caution">
    <text evidence="1">The sequence shown here is derived from an EMBL/GenBank/DDBJ whole genome shotgun (WGS) entry which is preliminary data.</text>
</comment>
<name>A0A0L6UYZ4_9BASI</name>
<sequence length="297" mass="33440">MDSVSAFMRVITQLSYKNYQSCVLIPTISPAIARNLQQMFSLSCELTPSSLTLLGVTSSDIVSPTRCGYMDSYNFSPRLPPYPTPAPITANPGANTCPEPPTKKLPTTDSHDFRVLGIGPPVVFDCSIAFTIYCAEKNQTKHYQLACNLARFPKFAPWSREYLHSLWRNTSPRSCVYISGISEGHSQSVHNSNLTTMHWTAYILKSKHFPKKTPHHLFDEESFHQFINIEVVQARKKDLLASHEKNNARSQGLLWSLYRQGGGCGSQQLLPLRAWSRGKLRRAKANKGKYLQSFRLG</sequence>
<reference evidence="1 2" key="1">
    <citation type="submission" date="2015-08" db="EMBL/GenBank/DDBJ databases">
        <title>Next Generation Sequencing and Analysis of the Genome of Puccinia sorghi L Schw, the Causal Agent of Maize Common Rust.</title>
        <authorList>
            <person name="Rochi L."/>
            <person name="Burguener G."/>
            <person name="Darino M."/>
            <person name="Turjanski A."/>
            <person name="Kreff E."/>
            <person name="Dieguez M.J."/>
            <person name="Sacco F."/>
        </authorList>
    </citation>
    <scope>NUCLEOTIDE SEQUENCE [LARGE SCALE GENOMIC DNA]</scope>
    <source>
        <strain evidence="1 2">RO10H11247</strain>
    </source>
</reference>
<evidence type="ECO:0000313" key="1">
    <source>
        <dbReference type="EMBL" id="KNZ53100.1"/>
    </source>
</evidence>
<gene>
    <name evidence="1" type="ORF">VP01_3342g1</name>
</gene>
<protein>
    <submittedName>
        <fullName evidence="1">Uncharacterized protein</fullName>
    </submittedName>
</protein>